<feature type="transmembrane region" description="Helical" evidence="7">
    <location>
        <begin position="40"/>
        <end position="59"/>
    </location>
</feature>
<feature type="transmembrane region" description="Helical" evidence="7">
    <location>
        <begin position="100"/>
        <end position="117"/>
    </location>
</feature>
<keyword evidence="5 7" id="KW-1133">Transmembrane helix</keyword>
<feature type="domain" description="MgtC/SapB/SrpB/YhiD N-terminal" evidence="8">
    <location>
        <begin position="48"/>
        <end position="166"/>
    </location>
</feature>
<evidence type="ECO:0000256" key="3">
    <source>
        <dbReference type="ARBA" id="ARBA00022475"/>
    </source>
</evidence>
<keyword evidence="7" id="KW-0997">Cell inner membrane</keyword>
<keyword evidence="4 7" id="KW-0812">Transmembrane</keyword>
<dbReference type="Proteomes" id="UP001169760">
    <property type="component" value="Unassembled WGS sequence"/>
</dbReference>
<protein>
    <recommendedName>
        <fullName evidence="7">Protein MgtC</fullName>
    </recommendedName>
</protein>
<evidence type="ECO:0000259" key="8">
    <source>
        <dbReference type="Pfam" id="PF02308"/>
    </source>
</evidence>
<comment type="subcellular location">
    <subcellularLocation>
        <location evidence="7">Cell inner membrane</location>
        <topology evidence="7">Multi-pass membrane protein</topology>
    </subcellularLocation>
    <subcellularLocation>
        <location evidence="1">Cell membrane</location>
        <topology evidence="1">Multi-pass membrane protein</topology>
    </subcellularLocation>
</comment>
<organism evidence="9 10">
    <name type="scientific">Saccharophagus degradans</name>
    <dbReference type="NCBI Taxonomy" id="86304"/>
    <lineage>
        <taxon>Bacteria</taxon>
        <taxon>Pseudomonadati</taxon>
        <taxon>Pseudomonadota</taxon>
        <taxon>Gammaproteobacteria</taxon>
        <taxon>Cellvibrionales</taxon>
        <taxon>Cellvibrionaceae</taxon>
        <taxon>Saccharophagus</taxon>
    </lineage>
</organism>
<evidence type="ECO:0000256" key="1">
    <source>
        <dbReference type="ARBA" id="ARBA00004651"/>
    </source>
</evidence>
<accession>A0AAW7X920</accession>
<comment type="similarity">
    <text evidence="2 7">Belongs to the MgtC/SapB family.</text>
</comment>
<evidence type="ECO:0000256" key="2">
    <source>
        <dbReference type="ARBA" id="ARBA00009298"/>
    </source>
</evidence>
<dbReference type="RefSeq" id="WP_303493023.1">
    <property type="nucleotide sequence ID" value="NZ_JAUOPB010000009.1"/>
</dbReference>
<dbReference type="PRINTS" id="PR01837">
    <property type="entry name" value="MGTCSAPBPROT"/>
</dbReference>
<dbReference type="PANTHER" id="PTHR33778">
    <property type="entry name" value="PROTEIN MGTC"/>
    <property type="match status" value="1"/>
</dbReference>
<dbReference type="GO" id="GO:0005886">
    <property type="term" value="C:plasma membrane"/>
    <property type="evidence" value="ECO:0007669"/>
    <property type="project" value="UniProtKB-SubCell"/>
</dbReference>
<comment type="caution">
    <text evidence="9">The sequence shown here is derived from an EMBL/GenBank/DDBJ whole genome shotgun (WGS) entry which is preliminary data.</text>
</comment>
<reference evidence="9" key="1">
    <citation type="submission" date="2023-07" db="EMBL/GenBank/DDBJ databases">
        <title>Genome content predicts the carbon catabolic preferences of heterotrophic bacteria.</title>
        <authorList>
            <person name="Gralka M."/>
        </authorList>
    </citation>
    <scope>NUCLEOTIDE SEQUENCE</scope>
    <source>
        <strain evidence="9">I3M17_2</strain>
    </source>
</reference>
<feature type="transmembrane region" description="Helical" evidence="7">
    <location>
        <begin position="65"/>
        <end position="88"/>
    </location>
</feature>
<proteinExistence type="inferred from homology"/>
<dbReference type="InterPro" id="IPR049177">
    <property type="entry name" value="MgtC_SapB_SrpB_YhiD_N"/>
</dbReference>
<dbReference type="AlphaFoldDB" id="A0AAW7X920"/>
<keyword evidence="3" id="KW-1003">Cell membrane</keyword>
<evidence type="ECO:0000256" key="5">
    <source>
        <dbReference type="ARBA" id="ARBA00022989"/>
    </source>
</evidence>
<dbReference type="PANTHER" id="PTHR33778:SF1">
    <property type="entry name" value="MAGNESIUM TRANSPORTER YHID-RELATED"/>
    <property type="match status" value="1"/>
</dbReference>
<evidence type="ECO:0000256" key="7">
    <source>
        <dbReference type="RuleBase" id="RU365041"/>
    </source>
</evidence>
<evidence type="ECO:0000256" key="4">
    <source>
        <dbReference type="ARBA" id="ARBA00022692"/>
    </source>
</evidence>
<dbReference type="Pfam" id="PF02308">
    <property type="entry name" value="MgtC"/>
    <property type="match status" value="1"/>
</dbReference>
<keyword evidence="6 7" id="KW-0472">Membrane</keyword>
<evidence type="ECO:0000313" key="9">
    <source>
        <dbReference type="EMBL" id="MDO6423331.1"/>
    </source>
</evidence>
<evidence type="ECO:0000256" key="6">
    <source>
        <dbReference type="ARBA" id="ARBA00023136"/>
    </source>
</evidence>
<evidence type="ECO:0000313" key="10">
    <source>
        <dbReference type="Proteomes" id="UP001169760"/>
    </source>
</evidence>
<dbReference type="InterPro" id="IPR003416">
    <property type="entry name" value="MgtC/SapB/SrpB/YhiD_fam"/>
</dbReference>
<gene>
    <name evidence="9" type="ORF">Q4521_12690</name>
</gene>
<sequence length="185" mass="19421">MIEISKPAPIVVTNVQSETHMPLYQIPSIADFFSIDGESLLFYAVVVVTACLLSLPIAIERSRVALGLGLRTVSIVATACCGYVLMAASVFESDDAQAKMLYGVITGIGFIGAGALFKSESGVRGTASAASVWSAAAIGVAVGMGAIELAIILSVLTSVTLYFFSRPKEDSDCLELKKPKKDAHQ</sequence>
<feature type="transmembrane region" description="Helical" evidence="7">
    <location>
        <begin position="137"/>
        <end position="164"/>
    </location>
</feature>
<dbReference type="EMBL" id="JAUOPB010000009">
    <property type="protein sequence ID" value="MDO6423331.1"/>
    <property type="molecule type" value="Genomic_DNA"/>
</dbReference>
<name>A0AAW7X920_9GAMM</name>